<dbReference type="Proteomes" id="UP000268016">
    <property type="component" value="Unassembled WGS sequence"/>
</dbReference>
<dbReference type="OrthoDB" id="5792512at2"/>
<feature type="transmembrane region" description="Helical" evidence="8">
    <location>
        <begin position="308"/>
        <end position="339"/>
    </location>
</feature>
<keyword evidence="6 8" id="KW-1133">Transmembrane helix</keyword>
<dbReference type="Pfam" id="PF01594">
    <property type="entry name" value="AI-2E_transport"/>
    <property type="match status" value="1"/>
</dbReference>
<feature type="transmembrane region" description="Helical" evidence="8">
    <location>
        <begin position="55"/>
        <end position="84"/>
    </location>
</feature>
<dbReference type="InterPro" id="IPR002549">
    <property type="entry name" value="AI-2E-like"/>
</dbReference>
<sequence length="371" mass="39321">MALPVHKQAKYWGIAAAAFILVLWAVGNVLTPFILAGAIAYLLDPIADWLEKRGLSRGLAVAIISLVLTLVVTLLVLIVVPVFVRQVQDLVVVLGTLPERAPELASRFTAWVSANSGLEIDQQALRDGLAQAGRFIEERSGQLASGLLNSAASLLGVVVFFILVPVTTVYLLVDWDRMVASVDRLLPRDHAPTIRRIFGEIDRTLASFIRGQGTVCLILGTYYSVALALVGLNFGVAIGAVAGLITFIPYVGAFVGGGLALGVALFQFWGEWWMIALVAVIFFSGQTIEGNFLTPLLVGSSVGLHPVWLLIALSVFGALFGFTGLLVAVPVAAVIGVLVRFAAETYTASPLYLGVSTRAGEPGTGHDDDAA</sequence>
<dbReference type="GO" id="GO:0055085">
    <property type="term" value="P:transmembrane transport"/>
    <property type="evidence" value="ECO:0007669"/>
    <property type="project" value="TreeGrafter"/>
</dbReference>
<feature type="transmembrane region" description="Helical" evidence="8">
    <location>
        <begin position="272"/>
        <end position="288"/>
    </location>
</feature>
<accession>A0A3N2QM64</accession>
<dbReference type="PANTHER" id="PTHR21716:SF53">
    <property type="entry name" value="PERMEASE PERM-RELATED"/>
    <property type="match status" value="1"/>
</dbReference>
<evidence type="ECO:0000313" key="10">
    <source>
        <dbReference type="Proteomes" id="UP000268016"/>
    </source>
</evidence>
<evidence type="ECO:0000256" key="7">
    <source>
        <dbReference type="ARBA" id="ARBA00023136"/>
    </source>
</evidence>
<evidence type="ECO:0000256" key="1">
    <source>
        <dbReference type="ARBA" id="ARBA00004651"/>
    </source>
</evidence>
<gene>
    <name evidence="9" type="ORF">EAT49_18800</name>
</gene>
<dbReference type="AlphaFoldDB" id="A0A3N2QM64"/>
<keyword evidence="7 8" id="KW-0472">Membrane</keyword>
<dbReference type="GO" id="GO:0005886">
    <property type="term" value="C:plasma membrane"/>
    <property type="evidence" value="ECO:0007669"/>
    <property type="project" value="UniProtKB-SubCell"/>
</dbReference>
<evidence type="ECO:0000256" key="6">
    <source>
        <dbReference type="ARBA" id="ARBA00022989"/>
    </source>
</evidence>
<comment type="similarity">
    <text evidence="2">Belongs to the autoinducer-2 exporter (AI-2E) (TC 2.A.86) family.</text>
</comment>
<protein>
    <submittedName>
        <fullName evidence="9">AI-2E family transporter</fullName>
    </submittedName>
</protein>
<feature type="transmembrane region" description="Helical" evidence="8">
    <location>
        <begin position="151"/>
        <end position="173"/>
    </location>
</feature>
<keyword evidence="4" id="KW-1003">Cell membrane</keyword>
<name>A0A3N2QM64_9RHOB</name>
<evidence type="ECO:0000256" key="4">
    <source>
        <dbReference type="ARBA" id="ARBA00022475"/>
    </source>
</evidence>
<dbReference type="RefSeq" id="WP_123643856.1">
    <property type="nucleotide sequence ID" value="NZ_ML119092.1"/>
</dbReference>
<comment type="caution">
    <text evidence="9">The sequence shown here is derived from an EMBL/GenBank/DDBJ whole genome shotgun (WGS) entry which is preliminary data.</text>
</comment>
<evidence type="ECO:0000256" key="2">
    <source>
        <dbReference type="ARBA" id="ARBA00009773"/>
    </source>
</evidence>
<feature type="transmembrane region" description="Helical" evidence="8">
    <location>
        <begin position="215"/>
        <end position="241"/>
    </location>
</feature>
<feature type="transmembrane region" description="Helical" evidence="8">
    <location>
        <begin position="12"/>
        <end position="43"/>
    </location>
</feature>
<comment type="subcellular location">
    <subcellularLocation>
        <location evidence="1">Cell membrane</location>
        <topology evidence="1">Multi-pass membrane protein</topology>
    </subcellularLocation>
</comment>
<organism evidence="9 10">
    <name type="scientific">Histidinibacterium lentulum</name>
    <dbReference type="NCBI Taxonomy" id="2480588"/>
    <lineage>
        <taxon>Bacteria</taxon>
        <taxon>Pseudomonadati</taxon>
        <taxon>Pseudomonadota</taxon>
        <taxon>Alphaproteobacteria</taxon>
        <taxon>Rhodobacterales</taxon>
        <taxon>Paracoccaceae</taxon>
        <taxon>Histidinibacterium</taxon>
    </lineage>
</organism>
<reference evidence="9 10" key="1">
    <citation type="submission" date="2018-10" db="EMBL/GenBank/DDBJ databases">
        <title>Histidinibacterium lentulum gen. nov., sp. nov., a marine bacterium from the culture broth of Picochlorum sp. 122.</title>
        <authorList>
            <person name="Wang G."/>
        </authorList>
    </citation>
    <scope>NUCLEOTIDE SEQUENCE [LARGE SCALE GENOMIC DNA]</scope>
    <source>
        <strain evidence="9 10">B17</strain>
    </source>
</reference>
<evidence type="ECO:0000256" key="3">
    <source>
        <dbReference type="ARBA" id="ARBA00022448"/>
    </source>
</evidence>
<evidence type="ECO:0000313" key="9">
    <source>
        <dbReference type="EMBL" id="ROT96288.1"/>
    </source>
</evidence>
<evidence type="ECO:0000256" key="5">
    <source>
        <dbReference type="ARBA" id="ARBA00022692"/>
    </source>
</evidence>
<dbReference type="EMBL" id="RDRB01000012">
    <property type="protein sequence ID" value="ROT96288.1"/>
    <property type="molecule type" value="Genomic_DNA"/>
</dbReference>
<dbReference type="PANTHER" id="PTHR21716">
    <property type="entry name" value="TRANSMEMBRANE PROTEIN"/>
    <property type="match status" value="1"/>
</dbReference>
<keyword evidence="5 8" id="KW-0812">Transmembrane</keyword>
<keyword evidence="10" id="KW-1185">Reference proteome</keyword>
<keyword evidence="3" id="KW-0813">Transport</keyword>
<evidence type="ECO:0000256" key="8">
    <source>
        <dbReference type="SAM" id="Phobius"/>
    </source>
</evidence>
<proteinExistence type="inferred from homology"/>